<dbReference type="Proteomes" id="UP000092631">
    <property type="component" value="Chromosome"/>
</dbReference>
<dbReference type="PROSITE" id="PS51257">
    <property type="entry name" value="PROKAR_LIPOPROTEIN"/>
    <property type="match status" value="1"/>
</dbReference>
<keyword evidence="2" id="KW-1185">Reference proteome</keyword>
<evidence type="ECO:0000313" key="1">
    <source>
        <dbReference type="EMBL" id="ANU58706.1"/>
    </source>
</evidence>
<reference evidence="2" key="1">
    <citation type="submission" date="2016-04" db="EMBL/GenBank/DDBJ databases">
        <title>Complete Genome Sequences of Twelve Strains of a Stable Defined Moderately Diverse Mouse Microbiota 2 (sDMDMm2).</title>
        <authorList>
            <person name="Uchimura Y."/>
            <person name="Wyss M."/>
            <person name="Brugiroux S."/>
            <person name="Limenitakis J.P."/>
            <person name="Stecher B."/>
            <person name="McCoy K.D."/>
            <person name="Macpherson A.J."/>
        </authorList>
    </citation>
    <scope>NUCLEOTIDE SEQUENCE [LARGE SCALE GENOMIC DNA]</scope>
    <source>
        <strain evidence="2">I48</strain>
    </source>
</reference>
<dbReference type="Gene3D" id="2.60.40.2630">
    <property type="match status" value="1"/>
</dbReference>
<accession>A0A1C7H409</accession>
<gene>
    <name evidence="1" type="ORF">A4V03_14990</name>
</gene>
<dbReference type="GeneID" id="82188446"/>
<sequence>MRKFFWTATVIGLLTACSQTDEIPAKDSMADNQQIRIHVGVNNLQTRAGYDNTNLDRFGLIINNTVDATCNYNVEMLKTGNAWEAANGTPLTWDEKRSPINVCAFAPYQKDVTMDGNLPIGVPVSYADANEVKAADFLLMKAQVNPQSDLTEDGSLRINLKHKLCKLTISFTGASEITDLKVNGTVLSGSCNLSTENPVVTANGTDGSITPFKESDGTYQCILMPQTVESGKLNVTFTTGGRNFSWTSNQAITFEENHSYALPLEVAGASLSLKKSVKARTWDVTAENEVLTIDK</sequence>
<dbReference type="InterPro" id="IPR025049">
    <property type="entry name" value="Mfa-like_1"/>
</dbReference>
<dbReference type="AlphaFoldDB" id="A0A1C7H409"/>
<name>A0A1C7H409_9BACE</name>
<evidence type="ECO:0000313" key="2">
    <source>
        <dbReference type="Proteomes" id="UP000092631"/>
    </source>
</evidence>
<protein>
    <recommendedName>
        <fullName evidence="3">Fimbrillin family protein</fullName>
    </recommendedName>
</protein>
<dbReference type="CDD" id="cd13121">
    <property type="entry name" value="BF2867_like_C"/>
    <property type="match status" value="1"/>
</dbReference>
<dbReference type="RefSeq" id="WP_065539531.1">
    <property type="nucleotide sequence ID" value="NZ_CAPDLJ010000021.1"/>
</dbReference>
<dbReference type="CDD" id="cd13120">
    <property type="entry name" value="BF2867_like_N"/>
    <property type="match status" value="1"/>
</dbReference>
<dbReference type="Pfam" id="PF13149">
    <property type="entry name" value="Mfa_like_1"/>
    <property type="match status" value="1"/>
</dbReference>
<dbReference type="OrthoDB" id="1047318at2"/>
<dbReference type="Gene3D" id="2.60.40.2620">
    <property type="entry name" value="Fimbrillin-like"/>
    <property type="match status" value="1"/>
</dbReference>
<dbReference type="KEGG" id="bcae:A4V03_14990"/>
<evidence type="ECO:0008006" key="3">
    <source>
        <dbReference type="Google" id="ProtNLM"/>
    </source>
</evidence>
<proteinExistence type="predicted"/>
<dbReference type="EMBL" id="CP015401">
    <property type="protein sequence ID" value="ANU58706.1"/>
    <property type="molecule type" value="Genomic_DNA"/>
</dbReference>
<dbReference type="InterPro" id="IPR042278">
    <property type="entry name" value="Mfa-like_1_N"/>
</dbReference>
<organism evidence="1 2">
    <name type="scientific">Bacteroides caecimuris</name>
    <dbReference type="NCBI Taxonomy" id="1796613"/>
    <lineage>
        <taxon>Bacteria</taxon>
        <taxon>Pseudomonadati</taxon>
        <taxon>Bacteroidota</taxon>
        <taxon>Bacteroidia</taxon>
        <taxon>Bacteroidales</taxon>
        <taxon>Bacteroidaceae</taxon>
        <taxon>Bacteroides</taxon>
    </lineage>
</organism>